<dbReference type="PANTHER" id="PTHR42699:SF1">
    <property type="entry name" value="CYSTATHIONINE GAMMA-SYNTHASE-RELATED"/>
    <property type="match status" value="1"/>
</dbReference>
<dbReference type="KEGG" id="act:ACLA_078450"/>
<accession>A1CLW7</accession>
<gene>
    <name evidence="1" type="ORF">ACLA_078450</name>
</gene>
<evidence type="ECO:0000313" key="1">
    <source>
        <dbReference type="EMBL" id="EAW09096.1"/>
    </source>
</evidence>
<dbReference type="VEuPathDB" id="FungiDB:ACLA_078450"/>
<sequence length="429" mass="46969">MTHYKQPRPLGEKKRNSKDITTPVSKWYLLGHKVVQPKQAAEPARSPTYPTKQLNKQVLQRLHLDRFQCIIFPTAASASRCLKSLGKSSQFPPEIVRFNLPVLSCFHEADEWATFFAVICESHSLIDVMSYCRDTGDAISTRQAEYCLSCLDFLESRSATAEYCTRPRKMPALDVASVDWVPTVLSGEAEKQSIKEMIAQPAPVSATEVFLFPNKRNALYTVSRALASLSGTREVVSFGARRRSLQRSSWSKVSFCPGTADGLDGLKISLASGRRIRALFCECPGETSLAALRRIRSLASAYSFVVVCDAASNCDPDVFPLVDVLVTSFTSSNTSPSSPSVVVNPRSQHSRAIMSQLGLIHEDALFPLDAIALHTSLNTSTSVQQTSDTGLVVADITPWFSVVQERDFLLSTLVGSEVSLSSCVSTEAA</sequence>
<dbReference type="GO" id="GO:0019346">
    <property type="term" value="P:transsulfuration"/>
    <property type="evidence" value="ECO:0007669"/>
    <property type="project" value="TreeGrafter"/>
</dbReference>
<evidence type="ECO:0000313" key="2">
    <source>
        <dbReference type="Proteomes" id="UP000006701"/>
    </source>
</evidence>
<keyword evidence="2" id="KW-1185">Reference proteome</keyword>
<dbReference type="EMBL" id="DS027057">
    <property type="protein sequence ID" value="EAW09096.1"/>
    <property type="molecule type" value="Genomic_DNA"/>
</dbReference>
<dbReference type="Proteomes" id="UP000006701">
    <property type="component" value="Unassembled WGS sequence"/>
</dbReference>
<dbReference type="InterPro" id="IPR051750">
    <property type="entry name" value="Trans-sulfuration_enzymes"/>
</dbReference>
<dbReference type="PANTHER" id="PTHR42699">
    <property type="match status" value="1"/>
</dbReference>
<proteinExistence type="predicted"/>
<dbReference type="eggNOG" id="KOG0053">
    <property type="taxonomic scope" value="Eukaryota"/>
</dbReference>
<dbReference type="RefSeq" id="XP_001270522.1">
    <property type="nucleotide sequence ID" value="XM_001270521.1"/>
</dbReference>
<dbReference type="OMA" id="FHEADEW"/>
<organism evidence="1 2">
    <name type="scientific">Aspergillus clavatus (strain ATCC 1007 / CBS 513.65 / DSM 816 / NCTC 3887 / NRRL 1 / QM 1276 / 107)</name>
    <dbReference type="NCBI Taxonomy" id="344612"/>
    <lineage>
        <taxon>Eukaryota</taxon>
        <taxon>Fungi</taxon>
        <taxon>Dikarya</taxon>
        <taxon>Ascomycota</taxon>
        <taxon>Pezizomycotina</taxon>
        <taxon>Eurotiomycetes</taxon>
        <taxon>Eurotiomycetidae</taxon>
        <taxon>Eurotiales</taxon>
        <taxon>Aspergillaceae</taxon>
        <taxon>Aspergillus</taxon>
        <taxon>Aspergillus subgen. Fumigati</taxon>
    </lineage>
</organism>
<protein>
    <submittedName>
        <fullName evidence="1">Uncharacterized protein</fullName>
    </submittedName>
</protein>
<reference evidence="1 2" key="1">
    <citation type="journal article" date="2008" name="PLoS Genet.">
        <title>Genomic islands in the pathogenic filamentous fungus Aspergillus fumigatus.</title>
        <authorList>
            <person name="Fedorova N.D."/>
            <person name="Khaldi N."/>
            <person name="Joardar V.S."/>
            <person name="Maiti R."/>
            <person name="Amedeo P."/>
            <person name="Anderson M.J."/>
            <person name="Crabtree J."/>
            <person name="Silva J.C."/>
            <person name="Badger J.H."/>
            <person name="Albarraq A."/>
            <person name="Angiuoli S."/>
            <person name="Bussey H."/>
            <person name="Bowyer P."/>
            <person name="Cotty P.J."/>
            <person name="Dyer P.S."/>
            <person name="Egan A."/>
            <person name="Galens K."/>
            <person name="Fraser-Liggett C.M."/>
            <person name="Haas B.J."/>
            <person name="Inman J.M."/>
            <person name="Kent R."/>
            <person name="Lemieux S."/>
            <person name="Malavazi I."/>
            <person name="Orvis J."/>
            <person name="Roemer T."/>
            <person name="Ronning C.M."/>
            <person name="Sundaram J.P."/>
            <person name="Sutton G."/>
            <person name="Turner G."/>
            <person name="Venter J.C."/>
            <person name="White O.R."/>
            <person name="Whitty B.R."/>
            <person name="Youngman P."/>
            <person name="Wolfe K.H."/>
            <person name="Goldman G.H."/>
            <person name="Wortman J.R."/>
            <person name="Jiang B."/>
            <person name="Denning D.W."/>
            <person name="Nierman W.C."/>
        </authorList>
    </citation>
    <scope>NUCLEOTIDE SEQUENCE [LARGE SCALE GENOMIC DNA]</scope>
    <source>
        <strain evidence="2">ATCC 1007 / CBS 513.65 / DSM 816 / NCTC 3887 / NRRL 1</strain>
    </source>
</reference>
<dbReference type="HOGENOM" id="CLU_639307_0_0_1"/>
<dbReference type="GO" id="GO:0003962">
    <property type="term" value="F:cystathionine gamma-synthase activity"/>
    <property type="evidence" value="ECO:0007669"/>
    <property type="project" value="TreeGrafter"/>
</dbReference>
<name>A1CLW7_ASPCL</name>
<dbReference type="STRING" id="344612.A1CLW7"/>
<dbReference type="GeneID" id="4702638"/>
<dbReference type="AlphaFoldDB" id="A1CLW7"/>
<dbReference type="OrthoDB" id="10047078at2759"/>